<evidence type="ECO:0000256" key="8">
    <source>
        <dbReference type="ARBA" id="ARBA00023010"/>
    </source>
</evidence>
<dbReference type="InterPro" id="IPR022813">
    <property type="entry name" value="SecD/SecF_arch_bac"/>
</dbReference>
<dbReference type="GO" id="GO:0005886">
    <property type="term" value="C:plasma membrane"/>
    <property type="evidence" value="ECO:0007669"/>
    <property type="project" value="UniProtKB-SubCell"/>
</dbReference>
<dbReference type="FunFam" id="1.20.1640.10:FF:000024">
    <property type="entry name" value="Multifunctional fusion protein"/>
    <property type="match status" value="1"/>
</dbReference>
<evidence type="ECO:0000256" key="7">
    <source>
        <dbReference type="ARBA" id="ARBA00022989"/>
    </source>
</evidence>
<dbReference type="GO" id="GO:0015450">
    <property type="term" value="F:protein-transporting ATPase activity"/>
    <property type="evidence" value="ECO:0007669"/>
    <property type="project" value="InterPro"/>
</dbReference>
<comment type="subcellular location">
    <subcellularLocation>
        <location evidence="1">Cell membrane</location>
        <topology evidence="1">Multi-pass membrane protein</topology>
    </subcellularLocation>
</comment>
<feature type="transmembrane region" description="Helical" evidence="10">
    <location>
        <begin position="277"/>
        <end position="301"/>
    </location>
</feature>
<name>A0A381RM05_9ZZZZ</name>
<dbReference type="PANTHER" id="PTHR30081">
    <property type="entry name" value="PROTEIN-EXPORT MEMBRANE PROTEIN SEC"/>
    <property type="match status" value="1"/>
</dbReference>
<evidence type="ECO:0000259" key="11">
    <source>
        <dbReference type="Pfam" id="PF02355"/>
    </source>
</evidence>
<dbReference type="AlphaFoldDB" id="A0A381RM05"/>
<feature type="transmembrane region" description="Helical" evidence="10">
    <location>
        <begin position="150"/>
        <end position="167"/>
    </location>
</feature>
<protein>
    <recommendedName>
        <fullName evidence="2">Protein translocase subunit SecF</fullName>
    </recommendedName>
</protein>
<evidence type="ECO:0000256" key="4">
    <source>
        <dbReference type="ARBA" id="ARBA00022475"/>
    </source>
</evidence>
<dbReference type="InterPro" id="IPR055344">
    <property type="entry name" value="SecD_SecF_C_bact"/>
</dbReference>
<dbReference type="NCBIfam" id="TIGR00966">
    <property type="entry name" value="transloc_SecF"/>
    <property type="match status" value="1"/>
</dbReference>
<dbReference type="GO" id="GO:0006886">
    <property type="term" value="P:intracellular protein transport"/>
    <property type="evidence" value="ECO:0007669"/>
    <property type="project" value="InterPro"/>
</dbReference>
<dbReference type="SUPFAM" id="SSF82866">
    <property type="entry name" value="Multidrug efflux transporter AcrB transmembrane domain"/>
    <property type="match status" value="1"/>
</dbReference>
<gene>
    <name evidence="12" type="ORF">METZ01_LOCUS44832</name>
</gene>
<dbReference type="EMBL" id="UINC01002022">
    <property type="protein sequence ID" value="SUZ91978.1"/>
    <property type="molecule type" value="Genomic_DNA"/>
</dbReference>
<dbReference type="PANTHER" id="PTHR30081:SF8">
    <property type="entry name" value="PROTEIN TRANSLOCASE SUBUNIT SECF"/>
    <property type="match status" value="1"/>
</dbReference>
<reference evidence="12" key="1">
    <citation type="submission" date="2018-05" db="EMBL/GenBank/DDBJ databases">
        <authorList>
            <person name="Lanie J.A."/>
            <person name="Ng W.-L."/>
            <person name="Kazmierczak K.M."/>
            <person name="Andrzejewski T.M."/>
            <person name="Davidsen T.M."/>
            <person name="Wayne K.J."/>
            <person name="Tettelin H."/>
            <person name="Glass J.I."/>
            <person name="Rusch D."/>
            <person name="Podicherti R."/>
            <person name="Tsui H.-C.T."/>
            <person name="Winkler M.E."/>
        </authorList>
    </citation>
    <scope>NUCLEOTIDE SEQUENCE</scope>
</reference>
<feature type="domain" description="Protein export membrane protein SecD/SecF C-terminal" evidence="11">
    <location>
        <begin position="132"/>
        <end position="304"/>
    </location>
</feature>
<feature type="transmembrane region" description="Helical" evidence="10">
    <location>
        <begin position="12"/>
        <end position="34"/>
    </location>
</feature>
<evidence type="ECO:0000256" key="1">
    <source>
        <dbReference type="ARBA" id="ARBA00004651"/>
    </source>
</evidence>
<keyword evidence="5 10" id="KW-0812">Transmembrane</keyword>
<proteinExistence type="inferred from homology"/>
<evidence type="ECO:0000256" key="2">
    <source>
        <dbReference type="ARBA" id="ARBA00015792"/>
    </source>
</evidence>
<evidence type="ECO:0000256" key="6">
    <source>
        <dbReference type="ARBA" id="ARBA00022927"/>
    </source>
</evidence>
<feature type="transmembrane region" description="Helical" evidence="10">
    <location>
        <begin position="174"/>
        <end position="195"/>
    </location>
</feature>
<dbReference type="Gene3D" id="1.20.1640.10">
    <property type="entry name" value="Multidrug efflux transporter AcrB transmembrane domain"/>
    <property type="match status" value="1"/>
</dbReference>
<sequence length="308" mass="33313">MRIIKDTNINFMGNTKVAVFVSAVLILAGIGSMITKGGPKLSIDFIGGTLVAVNYTEAMDINVVRSSLSSVVIDGQSFDFSQAEIKHFGDESNVAVRLPSMENEPEKFSRNFVNKMADAFPESVPENRTEFILSIEKVGPKIGAELSGDAVMAIFSALALILLYISVRFEWKYAVGAIAALTHDVLVTLGIFSILDYEVSLAVIAAFLTIVGYSLNDTIVIFDRVRENIKTMKKVALDEIINKSINQSLSRTIVTSLTTFFVVLVLFLAGGEVIHTFAFAMIVGVLVGTYSSIFIASPIVAKMGASES</sequence>
<keyword evidence="7 10" id="KW-1133">Transmembrane helix</keyword>
<dbReference type="HAMAP" id="MF_01464_B">
    <property type="entry name" value="SecF_B"/>
    <property type="match status" value="1"/>
</dbReference>
<evidence type="ECO:0000313" key="12">
    <source>
        <dbReference type="EMBL" id="SUZ91978.1"/>
    </source>
</evidence>
<evidence type="ECO:0000256" key="3">
    <source>
        <dbReference type="ARBA" id="ARBA00022448"/>
    </source>
</evidence>
<feature type="transmembrane region" description="Helical" evidence="10">
    <location>
        <begin position="201"/>
        <end position="222"/>
    </location>
</feature>
<keyword evidence="9 10" id="KW-0472">Membrane</keyword>
<dbReference type="InterPro" id="IPR048634">
    <property type="entry name" value="SecD_SecF_C"/>
</dbReference>
<keyword evidence="6" id="KW-0653">Protein transport</keyword>
<dbReference type="InterPro" id="IPR005665">
    <property type="entry name" value="SecF_bac"/>
</dbReference>
<accession>A0A381RM05</accession>
<evidence type="ECO:0000256" key="10">
    <source>
        <dbReference type="SAM" id="Phobius"/>
    </source>
</evidence>
<evidence type="ECO:0000256" key="9">
    <source>
        <dbReference type="ARBA" id="ARBA00023136"/>
    </source>
</evidence>
<dbReference type="PRINTS" id="PR01755">
    <property type="entry name" value="SECFTRNLCASE"/>
</dbReference>
<organism evidence="12">
    <name type="scientific">marine metagenome</name>
    <dbReference type="NCBI Taxonomy" id="408172"/>
    <lineage>
        <taxon>unclassified sequences</taxon>
        <taxon>metagenomes</taxon>
        <taxon>ecological metagenomes</taxon>
    </lineage>
</organism>
<keyword evidence="4" id="KW-1003">Cell membrane</keyword>
<dbReference type="NCBIfam" id="TIGR00916">
    <property type="entry name" value="2A0604s01"/>
    <property type="match status" value="1"/>
</dbReference>
<dbReference type="InterPro" id="IPR022645">
    <property type="entry name" value="SecD/SecF_bac"/>
</dbReference>
<keyword evidence="3" id="KW-0813">Transport</keyword>
<dbReference type="Pfam" id="PF02355">
    <property type="entry name" value="SecD_SecF_C"/>
    <property type="match status" value="1"/>
</dbReference>
<feature type="transmembrane region" description="Helical" evidence="10">
    <location>
        <begin position="253"/>
        <end position="271"/>
    </location>
</feature>
<evidence type="ECO:0000256" key="5">
    <source>
        <dbReference type="ARBA" id="ARBA00022692"/>
    </source>
</evidence>
<keyword evidence="8" id="KW-0811">Translocation</keyword>